<evidence type="ECO:0000313" key="2">
    <source>
        <dbReference type="Proteomes" id="UP000823775"/>
    </source>
</evidence>
<organism evidence="1 2">
    <name type="scientific">Datura stramonium</name>
    <name type="common">Jimsonweed</name>
    <name type="synonym">Common thornapple</name>
    <dbReference type="NCBI Taxonomy" id="4076"/>
    <lineage>
        <taxon>Eukaryota</taxon>
        <taxon>Viridiplantae</taxon>
        <taxon>Streptophyta</taxon>
        <taxon>Embryophyta</taxon>
        <taxon>Tracheophyta</taxon>
        <taxon>Spermatophyta</taxon>
        <taxon>Magnoliopsida</taxon>
        <taxon>eudicotyledons</taxon>
        <taxon>Gunneridae</taxon>
        <taxon>Pentapetalae</taxon>
        <taxon>asterids</taxon>
        <taxon>lamiids</taxon>
        <taxon>Solanales</taxon>
        <taxon>Solanaceae</taxon>
        <taxon>Solanoideae</taxon>
        <taxon>Datureae</taxon>
        <taxon>Datura</taxon>
    </lineage>
</organism>
<protein>
    <submittedName>
        <fullName evidence="1">Uncharacterized protein</fullName>
    </submittedName>
</protein>
<reference evidence="1 2" key="1">
    <citation type="journal article" date="2021" name="BMC Genomics">
        <title>Datura genome reveals duplications of psychoactive alkaloid biosynthetic genes and high mutation rate following tissue culture.</title>
        <authorList>
            <person name="Rajewski A."/>
            <person name="Carter-House D."/>
            <person name="Stajich J."/>
            <person name="Litt A."/>
        </authorList>
    </citation>
    <scope>NUCLEOTIDE SEQUENCE [LARGE SCALE GENOMIC DNA]</scope>
    <source>
        <strain evidence="1">AR-01</strain>
    </source>
</reference>
<keyword evidence="2" id="KW-1185">Reference proteome</keyword>
<name>A0ABS8SNK2_DATST</name>
<evidence type="ECO:0000313" key="1">
    <source>
        <dbReference type="EMBL" id="MCD7460441.1"/>
    </source>
</evidence>
<gene>
    <name evidence="1" type="ORF">HAX54_043562</name>
</gene>
<proteinExistence type="predicted"/>
<sequence>MKPSKGNYLKNTKAAHQQYPAIDASFISQLEDYCERAAGGGAGAGLAAGASAIYDWVKGGVLKSPCGSASELLSLSCKPKMLGDDPIGEGVPDNEYVEFPCGGRMPGVGMKV</sequence>
<dbReference type="EMBL" id="JACEIK010000653">
    <property type="protein sequence ID" value="MCD7460441.1"/>
    <property type="molecule type" value="Genomic_DNA"/>
</dbReference>
<comment type="caution">
    <text evidence="1">The sequence shown here is derived from an EMBL/GenBank/DDBJ whole genome shotgun (WGS) entry which is preliminary data.</text>
</comment>
<accession>A0ABS8SNK2</accession>
<dbReference type="Proteomes" id="UP000823775">
    <property type="component" value="Unassembled WGS sequence"/>
</dbReference>